<dbReference type="RefSeq" id="WP_228995968.1">
    <property type="nucleotide sequence ID" value="NZ_CP018728.1"/>
</dbReference>
<feature type="chain" id="PRO_5036394610" description="Secreted protein" evidence="1">
    <location>
        <begin position="24"/>
        <end position="206"/>
    </location>
</feature>
<gene>
    <name evidence="2" type="ORF">CFBP8129_43560</name>
</gene>
<keyword evidence="1" id="KW-0732">Signal</keyword>
<evidence type="ECO:0000256" key="1">
    <source>
        <dbReference type="SAM" id="SignalP"/>
    </source>
</evidence>
<feature type="signal peptide" evidence="1">
    <location>
        <begin position="1"/>
        <end position="23"/>
    </location>
</feature>
<dbReference type="EMBL" id="LR828253">
    <property type="protein sequence ID" value="CAD0359143.1"/>
    <property type="molecule type" value="Genomic_DNA"/>
</dbReference>
<evidence type="ECO:0008006" key="3">
    <source>
        <dbReference type="Google" id="ProtNLM"/>
    </source>
</evidence>
<accession>A0A6V7F6J5</accession>
<dbReference type="AlphaFoldDB" id="A0A6V7F6J5"/>
<name>A0A6V7F6J5_9XANT</name>
<protein>
    <recommendedName>
        <fullName evidence="3">Secreted protein</fullName>
    </recommendedName>
</protein>
<evidence type="ECO:0000313" key="2">
    <source>
        <dbReference type="EMBL" id="CAD0359143.1"/>
    </source>
</evidence>
<organism evidence="2">
    <name type="scientific">Xanthomonas hortorum pv. gardneri</name>
    <dbReference type="NCBI Taxonomy" id="2754056"/>
    <lineage>
        <taxon>Bacteria</taxon>
        <taxon>Pseudomonadati</taxon>
        <taxon>Pseudomonadota</taxon>
        <taxon>Gammaproteobacteria</taxon>
        <taxon>Lysobacterales</taxon>
        <taxon>Lysobacteraceae</taxon>
        <taxon>Xanthomonas</taxon>
    </lineage>
</organism>
<proteinExistence type="predicted"/>
<reference evidence="2" key="1">
    <citation type="submission" date="2020-07" db="EMBL/GenBank/DDBJ databases">
        <authorList>
            <person name="Pothier F. J."/>
        </authorList>
    </citation>
    <scope>NUCLEOTIDE SEQUENCE</scope>
    <source>
        <strain evidence="2">CFBP 8129</strain>
    </source>
</reference>
<dbReference type="EMBL" id="LR828253">
    <property type="protein sequence ID" value="CAD0359150.1"/>
    <property type="molecule type" value="Genomic_DNA"/>
</dbReference>
<sequence length="206" mass="23638">MKFKANLAVVAVLICLATSCATAKPTAEEPRGTKMTTHTELTPQVLMDRFLSLIRDVENFDELSPLILERYLEVPFTRNAGENSGFYVLDQSSPYSKYATTYKFDEKFSEYSNVTLELLPPSSIPPSTLPPCELVFEKYDKALKDAGFKTEIGYWSYNEFGWVLSFQYLRKNIRAQINPWHPVSVDPQRKSRENCVKSISLHKFEE</sequence>
<dbReference type="PROSITE" id="PS51257">
    <property type="entry name" value="PROKAR_LIPOPROTEIN"/>
    <property type="match status" value="1"/>
</dbReference>